<proteinExistence type="predicted"/>
<organism evidence="4 5">
    <name type="scientific">Trichogramma brassicae</name>
    <dbReference type="NCBI Taxonomy" id="86971"/>
    <lineage>
        <taxon>Eukaryota</taxon>
        <taxon>Metazoa</taxon>
        <taxon>Ecdysozoa</taxon>
        <taxon>Arthropoda</taxon>
        <taxon>Hexapoda</taxon>
        <taxon>Insecta</taxon>
        <taxon>Pterygota</taxon>
        <taxon>Neoptera</taxon>
        <taxon>Endopterygota</taxon>
        <taxon>Hymenoptera</taxon>
        <taxon>Apocrita</taxon>
        <taxon>Proctotrupomorpha</taxon>
        <taxon>Chalcidoidea</taxon>
        <taxon>Trichogrammatidae</taxon>
        <taxon>Trichogramma</taxon>
    </lineage>
</organism>
<evidence type="ECO:0000313" key="4">
    <source>
        <dbReference type="EMBL" id="CAB0041103.1"/>
    </source>
</evidence>
<name>A0A6H5IVJ0_9HYME</name>
<dbReference type="PANTHER" id="PTHR47592:SF27">
    <property type="entry name" value="OS08G0421700 PROTEIN"/>
    <property type="match status" value="1"/>
</dbReference>
<dbReference type="AlphaFoldDB" id="A0A6H5IVJ0"/>
<feature type="domain" description="Retrovirus-related Pol polyprotein from transposon TNT 1-94-like beta-barrel" evidence="3">
    <location>
        <begin position="129"/>
        <end position="213"/>
    </location>
</feature>
<dbReference type="PANTHER" id="PTHR47592">
    <property type="entry name" value="PBF68 PROTEIN"/>
    <property type="match status" value="1"/>
</dbReference>
<feature type="compositionally biased region" description="Polar residues" evidence="1">
    <location>
        <begin position="1"/>
        <end position="17"/>
    </location>
</feature>
<protein>
    <submittedName>
        <fullName evidence="4">Uncharacterized protein</fullName>
    </submittedName>
</protein>
<reference evidence="4 5" key="1">
    <citation type="submission" date="2020-02" db="EMBL/GenBank/DDBJ databases">
        <authorList>
            <person name="Ferguson B K."/>
        </authorList>
    </citation>
    <scope>NUCLEOTIDE SEQUENCE [LARGE SCALE GENOMIC DNA]</scope>
</reference>
<accession>A0A6H5IVJ0</accession>
<dbReference type="InterPro" id="IPR054722">
    <property type="entry name" value="PolX-like_BBD"/>
</dbReference>
<gene>
    <name evidence="4" type="ORF">TBRA_LOCUS12784</name>
</gene>
<dbReference type="Pfam" id="PF13976">
    <property type="entry name" value="gag_pre-integrs"/>
    <property type="match status" value="1"/>
</dbReference>
<dbReference type="EMBL" id="CADCXV010001087">
    <property type="protein sequence ID" value="CAB0041103.1"/>
    <property type="molecule type" value="Genomic_DNA"/>
</dbReference>
<feature type="compositionally biased region" description="Basic and acidic residues" evidence="1">
    <location>
        <begin position="38"/>
        <end position="65"/>
    </location>
</feature>
<evidence type="ECO:0000256" key="1">
    <source>
        <dbReference type="SAM" id="MobiDB-lite"/>
    </source>
</evidence>
<keyword evidence="5" id="KW-1185">Reference proteome</keyword>
<evidence type="ECO:0000313" key="5">
    <source>
        <dbReference type="Proteomes" id="UP000479190"/>
    </source>
</evidence>
<dbReference type="Proteomes" id="UP000479190">
    <property type="component" value="Unassembled WGS sequence"/>
</dbReference>
<sequence>MEQCGALTTNRRVSATAPSRGGVIPRRRYRGRCQSPRSDSEKRWEGRWRERCSKEESEQAATQEEREVCNKKGHYARECTQKESSRSSTSNDEGNVALVVSINKNSGSSNTQVSNETKQILAADVKDIWLTDSGASEHMRSRREWFVDYRPRKDGSTVSLGDDHEYEIVGVGTIIVKRLVNDEWRNGRIENVLHVPGMKKNLLSVGVCVKKGFDVSFKKNAVYIQMKNETYAFGILQSNNTYRMIMRVVNKTADKQANVATSLQCLHERLGHLNTRALKELVDKKLIRGVELSDRKNFFCESCQLGKSHRQPFVPRKEKIITKPGEFVHSDVSGPMSEDQ</sequence>
<dbReference type="InterPro" id="IPR025724">
    <property type="entry name" value="GAG-pre-integrase_dom"/>
</dbReference>
<feature type="region of interest" description="Disordered" evidence="1">
    <location>
        <begin position="1"/>
        <end position="65"/>
    </location>
</feature>
<evidence type="ECO:0000259" key="3">
    <source>
        <dbReference type="Pfam" id="PF22936"/>
    </source>
</evidence>
<dbReference type="OrthoDB" id="7700497at2759"/>
<feature type="domain" description="GAG-pre-integrase" evidence="2">
    <location>
        <begin position="258"/>
        <end position="308"/>
    </location>
</feature>
<evidence type="ECO:0000259" key="2">
    <source>
        <dbReference type="Pfam" id="PF13976"/>
    </source>
</evidence>
<dbReference type="Pfam" id="PF22936">
    <property type="entry name" value="Pol_BBD"/>
    <property type="match status" value="1"/>
</dbReference>